<dbReference type="UniPathway" id="UPA00135">
    <property type="reaction ID" value="UER00198"/>
</dbReference>
<dbReference type="SFLD" id="SFLDG01136">
    <property type="entry name" value="C1.6:_Phosphoserine_Phosphatas"/>
    <property type="match status" value="1"/>
</dbReference>
<dbReference type="SFLD" id="SFLDG01137">
    <property type="entry name" value="C1.6.1:_Phosphoserine_Phosphat"/>
    <property type="match status" value="1"/>
</dbReference>
<reference evidence="11" key="1">
    <citation type="submission" date="2018-06" db="EMBL/GenBank/DDBJ databases">
        <authorList>
            <person name="Zhirakovskaya E."/>
        </authorList>
    </citation>
    <scope>NUCLEOTIDE SEQUENCE</scope>
</reference>
<dbReference type="NCBIfam" id="TIGR00338">
    <property type="entry name" value="serB"/>
    <property type="match status" value="1"/>
</dbReference>
<dbReference type="InterPro" id="IPR004469">
    <property type="entry name" value="PSP"/>
</dbReference>
<evidence type="ECO:0000256" key="9">
    <source>
        <dbReference type="ARBA" id="ARBA00023299"/>
    </source>
</evidence>
<keyword evidence="5" id="KW-0028">Amino-acid biosynthesis</keyword>
<dbReference type="EMBL" id="UOEQ01000201">
    <property type="protein sequence ID" value="VAW19178.1"/>
    <property type="molecule type" value="Genomic_DNA"/>
</dbReference>
<gene>
    <name evidence="11" type="ORF">MNBD_ALPHA11-2217</name>
</gene>
<dbReference type="InterPro" id="IPR036412">
    <property type="entry name" value="HAD-like_sf"/>
</dbReference>
<dbReference type="Gene3D" id="3.40.50.1000">
    <property type="entry name" value="HAD superfamily/HAD-like"/>
    <property type="match status" value="1"/>
</dbReference>
<dbReference type="Pfam" id="PF12710">
    <property type="entry name" value="HAD"/>
    <property type="match status" value="1"/>
</dbReference>
<sequence length="298" mass="32358">MTTYALTLITNLDHGPLTEQHVDMVCARLNIVCKPDWLAKNEACELIFCSDLSAMQITVEGQKTLQGTAIDAVCTLAKSRRKKLLVCDMDSTIIDQECIDEIGDAIGQGAEIREITAKVINGTMNFSKALRRRVALLKGLEVLALEKVYNERISIKNGARTLVQTMRKNGAHCVLVSGGFTYFTSRIAKSIGFHDHQANELLVEAGKLTGVVKEPILGRSAKLSILQSLCTKNGLAMSEILTVGDGANDIEMIKAAGLGVAFHGSKLLCEQAKAAINHADLTALLYIQGFKKSEFVYS</sequence>
<keyword evidence="9" id="KW-0718">Serine biosynthesis</keyword>
<dbReference type="SUPFAM" id="SSF56784">
    <property type="entry name" value="HAD-like"/>
    <property type="match status" value="1"/>
</dbReference>
<evidence type="ECO:0000256" key="8">
    <source>
        <dbReference type="ARBA" id="ARBA00022842"/>
    </source>
</evidence>
<dbReference type="GO" id="GO:0036424">
    <property type="term" value="F:L-phosphoserine phosphatase activity"/>
    <property type="evidence" value="ECO:0007669"/>
    <property type="project" value="InterPro"/>
</dbReference>
<dbReference type="GO" id="GO:0005737">
    <property type="term" value="C:cytoplasm"/>
    <property type="evidence" value="ECO:0007669"/>
    <property type="project" value="TreeGrafter"/>
</dbReference>
<comment type="cofactor">
    <cofactor evidence="1">
        <name>Mg(2+)</name>
        <dbReference type="ChEBI" id="CHEBI:18420"/>
    </cofactor>
</comment>
<evidence type="ECO:0000256" key="1">
    <source>
        <dbReference type="ARBA" id="ARBA00001946"/>
    </source>
</evidence>
<dbReference type="PANTHER" id="PTHR43344:SF2">
    <property type="entry name" value="PHOSPHOSERINE PHOSPHATASE"/>
    <property type="match status" value="1"/>
</dbReference>
<proteinExistence type="inferred from homology"/>
<evidence type="ECO:0000256" key="7">
    <source>
        <dbReference type="ARBA" id="ARBA00022801"/>
    </source>
</evidence>
<dbReference type="SFLD" id="SFLDF00029">
    <property type="entry name" value="phosphoserine_phosphatase"/>
    <property type="match status" value="1"/>
</dbReference>
<comment type="similarity">
    <text evidence="3">Belongs to the HAD-like hydrolase superfamily. SerB family.</text>
</comment>
<evidence type="ECO:0000256" key="5">
    <source>
        <dbReference type="ARBA" id="ARBA00022605"/>
    </source>
</evidence>
<dbReference type="InterPro" id="IPR023214">
    <property type="entry name" value="HAD_sf"/>
</dbReference>
<evidence type="ECO:0000256" key="3">
    <source>
        <dbReference type="ARBA" id="ARBA00009184"/>
    </source>
</evidence>
<name>A0A3B0TMJ4_9ZZZZ</name>
<evidence type="ECO:0000256" key="6">
    <source>
        <dbReference type="ARBA" id="ARBA00022723"/>
    </source>
</evidence>
<evidence type="ECO:0000313" key="11">
    <source>
        <dbReference type="EMBL" id="VAW19178.1"/>
    </source>
</evidence>
<evidence type="ECO:0000256" key="10">
    <source>
        <dbReference type="ARBA" id="ARBA00031693"/>
    </source>
</evidence>
<dbReference type="NCBIfam" id="TIGR01488">
    <property type="entry name" value="HAD-SF-IB"/>
    <property type="match status" value="1"/>
</dbReference>
<dbReference type="GO" id="GO:0000287">
    <property type="term" value="F:magnesium ion binding"/>
    <property type="evidence" value="ECO:0007669"/>
    <property type="project" value="TreeGrafter"/>
</dbReference>
<keyword evidence="7 11" id="KW-0378">Hydrolase</keyword>
<evidence type="ECO:0000256" key="4">
    <source>
        <dbReference type="ARBA" id="ARBA00012640"/>
    </source>
</evidence>
<dbReference type="AlphaFoldDB" id="A0A3B0TMJ4"/>
<comment type="pathway">
    <text evidence="2">Amino-acid biosynthesis; L-serine biosynthesis; L-serine from 3-phospho-D-glycerate: step 3/3.</text>
</comment>
<dbReference type="InterPro" id="IPR050582">
    <property type="entry name" value="HAD-like_SerB"/>
</dbReference>
<dbReference type="EC" id="3.1.3.3" evidence="4"/>
<dbReference type="PANTHER" id="PTHR43344">
    <property type="entry name" value="PHOSPHOSERINE PHOSPHATASE"/>
    <property type="match status" value="1"/>
</dbReference>
<accession>A0A3B0TMJ4</accession>
<dbReference type="GO" id="GO:0006564">
    <property type="term" value="P:L-serine biosynthetic process"/>
    <property type="evidence" value="ECO:0007669"/>
    <property type="project" value="UniProtKB-KW"/>
</dbReference>
<keyword evidence="8" id="KW-0460">Magnesium</keyword>
<protein>
    <recommendedName>
        <fullName evidence="4">phosphoserine phosphatase</fullName>
        <ecNumber evidence="4">3.1.3.3</ecNumber>
    </recommendedName>
    <alternativeName>
        <fullName evidence="10">O-phosphoserine phosphohydrolase</fullName>
    </alternativeName>
</protein>
<organism evidence="11">
    <name type="scientific">hydrothermal vent metagenome</name>
    <dbReference type="NCBI Taxonomy" id="652676"/>
    <lineage>
        <taxon>unclassified sequences</taxon>
        <taxon>metagenomes</taxon>
        <taxon>ecological metagenomes</taxon>
    </lineage>
</organism>
<dbReference type="SFLD" id="SFLDS00003">
    <property type="entry name" value="Haloacid_Dehalogenase"/>
    <property type="match status" value="1"/>
</dbReference>
<keyword evidence="6" id="KW-0479">Metal-binding</keyword>
<evidence type="ECO:0000256" key="2">
    <source>
        <dbReference type="ARBA" id="ARBA00005135"/>
    </source>
</evidence>